<dbReference type="Proteomes" id="UP001318040">
    <property type="component" value="Unplaced"/>
</dbReference>
<evidence type="ECO:0000259" key="6">
    <source>
        <dbReference type="Pfam" id="PF13330"/>
    </source>
</evidence>
<feature type="compositionally biased region" description="Basic and acidic residues" evidence="5">
    <location>
        <begin position="17"/>
        <end position="27"/>
    </location>
</feature>
<protein>
    <submittedName>
        <fullName evidence="8">Mucin-5B-like</fullName>
    </submittedName>
</protein>
<feature type="compositionally biased region" description="Pro residues" evidence="5">
    <location>
        <begin position="196"/>
        <end position="208"/>
    </location>
</feature>
<feature type="compositionally biased region" description="Acidic residues" evidence="5">
    <location>
        <begin position="272"/>
        <end position="281"/>
    </location>
</feature>
<dbReference type="GO" id="GO:0005576">
    <property type="term" value="C:extracellular region"/>
    <property type="evidence" value="ECO:0007669"/>
    <property type="project" value="UniProtKB-SubCell"/>
</dbReference>
<gene>
    <name evidence="8" type="primary">LOC116936950</name>
</gene>
<reference evidence="8" key="1">
    <citation type="submission" date="2025-08" db="UniProtKB">
        <authorList>
            <consortium name="RefSeq"/>
        </authorList>
    </citation>
    <scope>IDENTIFICATION</scope>
    <source>
        <tissue evidence="8">Sperm</tissue>
    </source>
</reference>
<evidence type="ECO:0000256" key="5">
    <source>
        <dbReference type="SAM" id="MobiDB-lite"/>
    </source>
</evidence>
<dbReference type="KEGG" id="pmrn:116936950"/>
<keyword evidence="4" id="KW-0325">Glycoprotein</keyword>
<keyword evidence="7" id="KW-1185">Reference proteome</keyword>
<dbReference type="Pfam" id="PF13330">
    <property type="entry name" value="Mucin2_WxxW"/>
    <property type="match status" value="2"/>
</dbReference>
<feature type="region of interest" description="Disordered" evidence="5">
    <location>
        <begin position="356"/>
        <end position="400"/>
    </location>
</feature>
<comment type="subcellular location">
    <subcellularLocation>
        <location evidence="1">Secreted</location>
    </subcellularLocation>
</comment>
<feature type="domain" description="WxxW" evidence="6">
    <location>
        <begin position="71"/>
        <end position="159"/>
    </location>
</feature>
<dbReference type="InterPro" id="IPR025155">
    <property type="entry name" value="WxxW_domain"/>
</dbReference>
<organism evidence="7 8">
    <name type="scientific">Petromyzon marinus</name>
    <name type="common">Sea lamprey</name>
    <dbReference type="NCBI Taxonomy" id="7757"/>
    <lineage>
        <taxon>Eukaryota</taxon>
        <taxon>Metazoa</taxon>
        <taxon>Chordata</taxon>
        <taxon>Craniata</taxon>
        <taxon>Vertebrata</taxon>
        <taxon>Cyclostomata</taxon>
        <taxon>Hyperoartia</taxon>
        <taxon>Petromyzontiformes</taxon>
        <taxon>Petromyzontidae</taxon>
        <taxon>Petromyzon</taxon>
    </lineage>
</organism>
<evidence type="ECO:0000256" key="4">
    <source>
        <dbReference type="ARBA" id="ARBA00023180"/>
    </source>
</evidence>
<accession>A0AAJ7SIJ4</accession>
<feature type="region of interest" description="Disordered" evidence="5">
    <location>
        <begin position="1"/>
        <end position="92"/>
    </location>
</feature>
<evidence type="ECO:0000256" key="2">
    <source>
        <dbReference type="ARBA" id="ARBA00022525"/>
    </source>
</evidence>
<proteinExistence type="predicted"/>
<keyword evidence="3" id="KW-0732">Signal</keyword>
<feature type="compositionally biased region" description="Basic and acidic residues" evidence="5">
    <location>
        <begin position="209"/>
        <end position="219"/>
    </location>
</feature>
<feature type="domain" description="WxxW" evidence="6">
    <location>
        <begin position="263"/>
        <end position="351"/>
    </location>
</feature>
<dbReference type="RefSeq" id="XP_032799977.1">
    <property type="nucleotide sequence ID" value="XM_032944086.1"/>
</dbReference>
<feature type="compositionally biased region" description="Acidic residues" evidence="5">
    <location>
        <begin position="80"/>
        <end position="89"/>
    </location>
</feature>
<keyword evidence="2" id="KW-0964">Secreted</keyword>
<sequence>MSTSIPCFSFKVTPKPPVEEKPTKPAPEESGAPPPEPTGSKDKTPPPPTSSSKEPEPSPPTPGPEDCTPGWSDWYHEQYPDEENGGDEESYQKVIASGKVVCLPDSPVQNIECKAERFPNTPWQELGQTITCDKNKGLKCVNEDQGGLPCYNYKVRFCCSTAGGPPAPTPSKASPEPTASKDKTPPPPTSGINEPEPSPPEGPVTPKPPVEEKPTKPAPEKSGAPPPEPTGSKDKTPPPPTSSSKEPEPSPPTPGPEDCTPGWSDWYHEQYPDEENGGDEESYQKVIASGKVVCLPDSPVQNIECKAERFPNTPWQELGQTITCDKNKGLKCVNEDQGGLPCYNYKVRFCCSTAGGPPAPTPSKASPEPTASKDKTPPPPTSGINEPEPSPPEGPGVFIL</sequence>
<evidence type="ECO:0000256" key="3">
    <source>
        <dbReference type="ARBA" id="ARBA00022729"/>
    </source>
</evidence>
<evidence type="ECO:0000256" key="1">
    <source>
        <dbReference type="ARBA" id="ARBA00004613"/>
    </source>
</evidence>
<dbReference type="AlphaFoldDB" id="A0AAJ7SIJ4"/>
<feature type="region of interest" description="Disordered" evidence="5">
    <location>
        <begin position="162"/>
        <end position="284"/>
    </location>
</feature>
<evidence type="ECO:0000313" key="8">
    <source>
        <dbReference type="RefSeq" id="XP_032799977.1"/>
    </source>
</evidence>
<dbReference type="PANTHER" id="PTHR15031">
    <property type="entry name" value="CARTILAGE INTERMEDIATE LAYER PROTEIN CLIP"/>
    <property type="match status" value="1"/>
</dbReference>
<name>A0AAJ7SIJ4_PETMA</name>
<dbReference type="InterPro" id="IPR039675">
    <property type="entry name" value="CILP1/CILP2"/>
</dbReference>
<dbReference type="PANTHER" id="PTHR15031:SF4">
    <property type="entry name" value="CARTILAGE INTERMEDIATE LAYER PROTEIN 1"/>
    <property type="match status" value="1"/>
</dbReference>
<evidence type="ECO:0000313" key="7">
    <source>
        <dbReference type="Proteomes" id="UP001318040"/>
    </source>
</evidence>